<organism evidence="14 15">
    <name type="scientific">Laticauda laticaudata</name>
    <name type="common">Blue-ringed sea krait</name>
    <name type="synonym">Blue-lipped sea krait</name>
    <dbReference type="NCBI Taxonomy" id="8630"/>
    <lineage>
        <taxon>Eukaryota</taxon>
        <taxon>Metazoa</taxon>
        <taxon>Chordata</taxon>
        <taxon>Craniata</taxon>
        <taxon>Vertebrata</taxon>
        <taxon>Euteleostomi</taxon>
        <taxon>Lepidosauria</taxon>
        <taxon>Squamata</taxon>
        <taxon>Bifurcata</taxon>
        <taxon>Unidentata</taxon>
        <taxon>Episquamata</taxon>
        <taxon>Toxicofera</taxon>
        <taxon>Serpentes</taxon>
        <taxon>Colubroidea</taxon>
        <taxon>Elapidae</taxon>
        <taxon>Laticaudinae</taxon>
        <taxon>Laticauda</taxon>
    </lineage>
</organism>
<evidence type="ECO:0000256" key="9">
    <source>
        <dbReference type="ARBA" id="ARBA00023170"/>
    </source>
</evidence>
<feature type="transmembrane region" description="Helical" evidence="12">
    <location>
        <begin position="231"/>
        <end position="251"/>
    </location>
</feature>
<feature type="transmembrane region" description="Helical" evidence="12">
    <location>
        <begin position="190"/>
        <end position="219"/>
    </location>
</feature>
<protein>
    <recommendedName>
        <fullName evidence="13">G-protein coupled receptors family 1 profile domain-containing protein</fullName>
    </recommendedName>
</protein>
<evidence type="ECO:0000256" key="2">
    <source>
        <dbReference type="ARBA" id="ARBA00022475"/>
    </source>
</evidence>
<dbReference type="FunFam" id="1.20.1070.10:FF:000010">
    <property type="entry name" value="Olfactory receptor"/>
    <property type="match status" value="1"/>
</dbReference>
<dbReference type="InterPro" id="IPR047132">
    <property type="entry name" value="Olfact_rcpt_6C-like"/>
</dbReference>
<dbReference type="PANTHER" id="PTHR26454">
    <property type="entry name" value="OLFACTORY RECEPTOR"/>
    <property type="match status" value="1"/>
</dbReference>
<evidence type="ECO:0000256" key="1">
    <source>
        <dbReference type="ARBA" id="ARBA00004651"/>
    </source>
</evidence>
<reference evidence="14" key="1">
    <citation type="submission" date="2025-08" db="UniProtKB">
        <authorList>
            <consortium name="Ensembl"/>
        </authorList>
    </citation>
    <scope>IDENTIFICATION</scope>
</reference>
<dbReference type="PROSITE" id="PS50262">
    <property type="entry name" value="G_PROTEIN_RECEP_F1_2"/>
    <property type="match status" value="1"/>
</dbReference>
<dbReference type="GeneTree" id="ENSGT01090000260086"/>
<evidence type="ECO:0000259" key="13">
    <source>
        <dbReference type="PROSITE" id="PS50262"/>
    </source>
</evidence>
<evidence type="ECO:0000313" key="14">
    <source>
        <dbReference type="Ensembl" id="ENSLLTP00000017811.1"/>
    </source>
</evidence>
<evidence type="ECO:0000313" key="15">
    <source>
        <dbReference type="Proteomes" id="UP000694406"/>
    </source>
</evidence>
<dbReference type="Ensembl" id="ENSLLTT00000018473.1">
    <property type="protein sequence ID" value="ENSLLTP00000017811.1"/>
    <property type="gene ID" value="ENSLLTG00000013498.1"/>
</dbReference>
<dbReference type="AlphaFoldDB" id="A0A8C5SHX3"/>
<evidence type="ECO:0000256" key="3">
    <source>
        <dbReference type="ARBA" id="ARBA00022606"/>
    </source>
</evidence>
<evidence type="ECO:0000256" key="11">
    <source>
        <dbReference type="ARBA" id="ARBA00023224"/>
    </source>
</evidence>
<keyword evidence="11" id="KW-0807">Transducer</keyword>
<reference evidence="14" key="2">
    <citation type="submission" date="2025-09" db="UniProtKB">
        <authorList>
            <consortium name="Ensembl"/>
        </authorList>
    </citation>
    <scope>IDENTIFICATION</scope>
</reference>
<dbReference type="Gene3D" id="1.20.1070.10">
    <property type="entry name" value="Rhodopsin 7-helix transmembrane proteins"/>
    <property type="match status" value="1"/>
</dbReference>
<evidence type="ECO:0000256" key="8">
    <source>
        <dbReference type="ARBA" id="ARBA00023136"/>
    </source>
</evidence>
<feature type="transmembrane region" description="Helical" evidence="12">
    <location>
        <begin position="60"/>
        <end position="82"/>
    </location>
</feature>
<keyword evidence="15" id="KW-1185">Reference proteome</keyword>
<keyword evidence="9" id="KW-0675">Receptor</keyword>
<dbReference type="Proteomes" id="UP000694406">
    <property type="component" value="Unplaced"/>
</dbReference>
<name>A0A8C5SHX3_LATLA</name>
<feature type="transmembrane region" description="Helical" evidence="12">
    <location>
        <begin position="134"/>
        <end position="152"/>
    </location>
</feature>
<dbReference type="GO" id="GO:0005886">
    <property type="term" value="C:plasma membrane"/>
    <property type="evidence" value="ECO:0007669"/>
    <property type="project" value="UniProtKB-SubCell"/>
</dbReference>
<dbReference type="InterPro" id="IPR017452">
    <property type="entry name" value="GPCR_Rhodpsn_7TM"/>
</dbReference>
<keyword evidence="4 12" id="KW-0812">Transmembrane</keyword>
<feature type="transmembrane region" description="Helical" evidence="12">
    <location>
        <begin position="25"/>
        <end position="48"/>
    </location>
</feature>
<feature type="domain" description="G-protein coupled receptors family 1 profile" evidence="13">
    <location>
        <begin position="41"/>
        <end position="280"/>
    </location>
</feature>
<evidence type="ECO:0000256" key="5">
    <source>
        <dbReference type="ARBA" id="ARBA00022725"/>
    </source>
</evidence>
<accession>A0A8C5SHX3</accession>
<keyword evidence="10" id="KW-0325">Glycoprotein</keyword>
<dbReference type="InterPro" id="IPR000725">
    <property type="entry name" value="Olfact_rcpt"/>
</dbReference>
<dbReference type="CDD" id="cd13954">
    <property type="entry name" value="7tmA_OR"/>
    <property type="match status" value="1"/>
</dbReference>
<keyword evidence="8 12" id="KW-0472">Membrane</keyword>
<dbReference type="PANTHER" id="PTHR26454:SF73">
    <property type="entry name" value="OLFACTORY RECEPTOR"/>
    <property type="match status" value="1"/>
</dbReference>
<evidence type="ECO:0000256" key="12">
    <source>
        <dbReference type="SAM" id="Phobius"/>
    </source>
</evidence>
<evidence type="ECO:0000256" key="6">
    <source>
        <dbReference type="ARBA" id="ARBA00022989"/>
    </source>
</evidence>
<evidence type="ECO:0000256" key="7">
    <source>
        <dbReference type="ARBA" id="ARBA00023040"/>
    </source>
</evidence>
<dbReference type="Pfam" id="PF13853">
    <property type="entry name" value="7tm_4"/>
    <property type="match status" value="1"/>
</dbReference>
<feature type="transmembrane region" description="Helical" evidence="12">
    <location>
        <begin position="102"/>
        <end position="122"/>
    </location>
</feature>
<dbReference type="SUPFAM" id="SSF81321">
    <property type="entry name" value="Family A G protein-coupled receptor-like"/>
    <property type="match status" value="1"/>
</dbReference>
<evidence type="ECO:0000256" key="10">
    <source>
        <dbReference type="ARBA" id="ARBA00023180"/>
    </source>
</evidence>
<feature type="transmembrane region" description="Helical" evidence="12">
    <location>
        <begin position="263"/>
        <end position="282"/>
    </location>
</feature>
<dbReference type="PRINTS" id="PR00245">
    <property type="entry name" value="OLFACTORYR"/>
</dbReference>
<proteinExistence type="predicted"/>
<dbReference type="GO" id="GO:0004984">
    <property type="term" value="F:olfactory receptor activity"/>
    <property type="evidence" value="ECO:0007669"/>
    <property type="project" value="InterPro"/>
</dbReference>
<keyword evidence="6 12" id="KW-1133">Transmembrane helix</keyword>
<keyword evidence="3" id="KW-0716">Sensory transduction</keyword>
<keyword evidence="2" id="KW-1003">Cell membrane</keyword>
<keyword evidence="5" id="KW-0552">Olfaction</keyword>
<sequence>MKEGNGLRIKKFILLGFPGSCELCISLFMVFLLMYLLTIIGNVSIIILVKNFQKLHTSMYFFLCNLTFLEIWYTSACITKMLSILVAQNQAISSIGCLTQMYIVFSPGCTEYFLLAAIPLHYNIITSKTLSLQMAFGCWTCGFLIIVFPAFFMSQLSFCDSNVINHFFCDIDPWIELSCTSTYTVEIVCLIIFATLIIGSCMISLISYIYIIATILRIASVQGRQRAFSSCSSHLTVVIIWYGAAIFLHVIPFKQQSQELMKIVTLLNTIVTPLLNPFIYTLRNIEVQEHAFTRYRKRD</sequence>
<comment type="subcellular location">
    <subcellularLocation>
        <location evidence="1">Cell membrane</location>
        <topology evidence="1">Multi-pass membrane protein</topology>
    </subcellularLocation>
</comment>
<evidence type="ECO:0000256" key="4">
    <source>
        <dbReference type="ARBA" id="ARBA00022692"/>
    </source>
</evidence>
<dbReference type="GO" id="GO:0004930">
    <property type="term" value="F:G protein-coupled receptor activity"/>
    <property type="evidence" value="ECO:0007669"/>
    <property type="project" value="UniProtKB-KW"/>
</dbReference>
<keyword evidence="7" id="KW-0297">G-protein coupled receptor</keyword>